<dbReference type="PANTHER" id="PTHR48207:SF3">
    <property type="entry name" value="SUCCINATE--HYDROXYMETHYLGLUTARATE COA-TRANSFERASE"/>
    <property type="match status" value="1"/>
</dbReference>
<dbReference type="EC" id="2.8.3.16" evidence="2"/>
<evidence type="ECO:0000256" key="1">
    <source>
        <dbReference type="ARBA" id="ARBA00022679"/>
    </source>
</evidence>
<dbReference type="GO" id="GO:0033608">
    <property type="term" value="F:formyl-CoA transferase activity"/>
    <property type="evidence" value="ECO:0007669"/>
    <property type="project" value="UniProtKB-EC"/>
</dbReference>
<dbReference type="OMA" id="ITSYCAD"/>
<dbReference type="InterPro" id="IPR050483">
    <property type="entry name" value="CoA-transferase_III_domain"/>
</dbReference>
<proteinExistence type="predicted"/>
<dbReference type="SUPFAM" id="SSF89796">
    <property type="entry name" value="CoA-transferase family III (CaiB/BaiF)"/>
    <property type="match status" value="1"/>
</dbReference>
<dbReference type="RefSeq" id="WP_010931674.1">
    <property type="nucleotide sequence ID" value="NZ_AP024746.1"/>
</dbReference>
<protein>
    <submittedName>
        <fullName evidence="2">Formyl-coenzyme A transferase</fullName>
        <ecNumber evidence="2">2.8.3.16</ecNumber>
    </submittedName>
</protein>
<dbReference type="GeneID" id="69603714"/>
<accession>A0A0E8EQL8</accession>
<dbReference type="AlphaFoldDB" id="A0A0E8EQL8"/>
<dbReference type="EMBL" id="UFTT01000002">
    <property type="protein sequence ID" value="SUV63312.1"/>
    <property type="molecule type" value="Genomic_DNA"/>
</dbReference>
<reference evidence="2 3" key="1">
    <citation type="submission" date="2018-06" db="EMBL/GenBank/DDBJ databases">
        <authorList>
            <consortium name="Pathogen Informatics"/>
            <person name="Doyle S."/>
        </authorList>
    </citation>
    <scope>NUCLEOTIDE SEQUENCE [LARGE SCALE GENOMIC DNA]</scope>
    <source>
        <strain evidence="2 3">NCTC10911</strain>
    </source>
</reference>
<dbReference type="Gene3D" id="3.30.1540.10">
    <property type="entry name" value="formyl-coa transferase, domain 3"/>
    <property type="match status" value="1"/>
</dbReference>
<dbReference type="Proteomes" id="UP000255014">
    <property type="component" value="Unassembled WGS sequence"/>
</dbReference>
<evidence type="ECO:0000313" key="3">
    <source>
        <dbReference type="Proteomes" id="UP000255014"/>
    </source>
</evidence>
<dbReference type="Pfam" id="PF02515">
    <property type="entry name" value="CoA_transf_3"/>
    <property type="match status" value="1"/>
</dbReference>
<dbReference type="InterPro" id="IPR003673">
    <property type="entry name" value="CoA-Trfase_fam_III"/>
</dbReference>
<dbReference type="PANTHER" id="PTHR48207">
    <property type="entry name" value="SUCCINATE--HYDROXYMETHYLGLUTARATE COA-TRANSFERASE"/>
    <property type="match status" value="1"/>
</dbReference>
<keyword evidence="1 2" id="KW-0808">Transferase</keyword>
<sequence>MSADLPLQGITVVELSDNASLPFGGQVLAGLGAEVWKVERPGGDASRGWGPSMWRGSGAAFHALNRGKKSICVDVKDPAQLDMLKDLIFSHADVFAHNLRPGSAGQYGLDPETLRARKPELICCELGAFGHVGPLSRDPDYDPLMQAFSGIMSLTGENGQPPSRSGVSIVDFGSGMWSVIGVISALYRRRRTGQGATVNASLLETAMAWMSVGIANYATDGEIGSRYDSGIAFIVPHRAYETMDGYLIVSCANDRLFGKLSVALDHPEWAVDPRFATNAGRLAHRGEIDGLIGECLARNTREYWKAQLEKFGVASAPIQTTAEIFEHEQTRALGILGRPTADEIECVGVPISFDGVRPAPLGAAPDVGQFNDEFHALLKSARVS</sequence>
<dbReference type="Gene3D" id="3.40.50.10540">
    <property type="entry name" value="Crotonobetainyl-coa:carnitine coa-transferase, domain 1"/>
    <property type="match status" value="1"/>
</dbReference>
<organism evidence="2 3">
    <name type="scientific">Bordetella pertussis</name>
    <dbReference type="NCBI Taxonomy" id="520"/>
    <lineage>
        <taxon>Bacteria</taxon>
        <taxon>Pseudomonadati</taxon>
        <taxon>Pseudomonadota</taxon>
        <taxon>Betaproteobacteria</taxon>
        <taxon>Burkholderiales</taxon>
        <taxon>Alcaligenaceae</taxon>
        <taxon>Bordetella</taxon>
    </lineage>
</organism>
<name>A0A0E8EQL8_BORPT</name>
<gene>
    <name evidence="2" type="primary">frc_4</name>
    <name evidence="2" type="ORF">NCTC10911_00307</name>
</gene>
<dbReference type="InterPro" id="IPR044855">
    <property type="entry name" value="CoA-Trfase_III_dom3_sf"/>
</dbReference>
<evidence type="ECO:0000313" key="2">
    <source>
        <dbReference type="EMBL" id="SUV63312.1"/>
    </source>
</evidence>
<dbReference type="InterPro" id="IPR023606">
    <property type="entry name" value="CoA-Trfase_III_dom_1_sf"/>
</dbReference>